<accession>A0A0G4NWD4</accession>
<dbReference type="PROSITE" id="PS50088">
    <property type="entry name" value="ANK_REPEAT"/>
    <property type="match status" value="1"/>
</dbReference>
<name>A0A0G4NWD4_PENC3</name>
<reference evidence="4 5" key="1">
    <citation type="journal article" date="2014" name="Nat. Commun.">
        <title>Multiple recent horizontal transfers of a large genomic region in cheese making fungi.</title>
        <authorList>
            <person name="Cheeseman K."/>
            <person name="Ropars J."/>
            <person name="Renault P."/>
            <person name="Dupont J."/>
            <person name="Gouzy J."/>
            <person name="Branca A."/>
            <person name="Abraham A.L."/>
            <person name="Ceppi M."/>
            <person name="Conseiller E."/>
            <person name="Debuchy R."/>
            <person name="Malagnac F."/>
            <person name="Goarin A."/>
            <person name="Silar P."/>
            <person name="Lacoste S."/>
            <person name="Sallet E."/>
            <person name="Bensimon A."/>
            <person name="Giraud T."/>
            <person name="Brygoo Y."/>
        </authorList>
    </citation>
    <scope>NUCLEOTIDE SEQUENCE [LARGE SCALE GENOMIC DNA]</scope>
    <source>
        <strain evidence="5">FM 013</strain>
    </source>
</reference>
<dbReference type="Gene3D" id="1.25.40.20">
    <property type="entry name" value="Ankyrin repeat-containing domain"/>
    <property type="match status" value="3"/>
</dbReference>
<dbReference type="InterPro" id="IPR002110">
    <property type="entry name" value="Ankyrin_rpt"/>
</dbReference>
<keyword evidence="5" id="KW-1185">Reference proteome</keyword>
<dbReference type="AlphaFoldDB" id="A0A0G4NWD4"/>
<dbReference type="PANTHER" id="PTHR24198">
    <property type="entry name" value="ANKYRIN REPEAT AND PROTEIN KINASE DOMAIN-CONTAINING PROTEIN"/>
    <property type="match status" value="1"/>
</dbReference>
<evidence type="ECO:0000256" key="1">
    <source>
        <dbReference type="ARBA" id="ARBA00022737"/>
    </source>
</evidence>
<dbReference type="STRING" id="1429867.A0A0G4NWD4"/>
<dbReference type="PANTHER" id="PTHR24198:SF165">
    <property type="entry name" value="ANKYRIN REPEAT-CONTAINING PROTEIN-RELATED"/>
    <property type="match status" value="1"/>
</dbReference>
<dbReference type="Pfam" id="PF12796">
    <property type="entry name" value="Ank_2"/>
    <property type="match status" value="2"/>
</dbReference>
<evidence type="ECO:0000313" key="5">
    <source>
        <dbReference type="Proteomes" id="UP000053732"/>
    </source>
</evidence>
<proteinExistence type="predicted"/>
<evidence type="ECO:0000256" key="3">
    <source>
        <dbReference type="PROSITE-ProRule" id="PRU00023"/>
    </source>
</evidence>
<organism evidence="4 5">
    <name type="scientific">Penicillium camemberti (strain FM 013)</name>
    <dbReference type="NCBI Taxonomy" id="1429867"/>
    <lineage>
        <taxon>Eukaryota</taxon>
        <taxon>Fungi</taxon>
        <taxon>Dikarya</taxon>
        <taxon>Ascomycota</taxon>
        <taxon>Pezizomycotina</taxon>
        <taxon>Eurotiomycetes</taxon>
        <taxon>Eurotiomycetidae</taxon>
        <taxon>Eurotiales</taxon>
        <taxon>Aspergillaceae</taxon>
        <taxon>Penicillium</taxon>
    </lineage>
</organism>
<protein>
    <submittedName>
        <fullName evidence="4">Ankyrin repeat-containing domain</fullName>
    </submittedName>
</protein>
<dbReference type="Proteomes" id="UP000053732">
    <property type="component" value="Unassembled WGS sequence"/>
</dbReference>
<gene>
    <name evidence="4" type="ORF">PCAMFM013_S002g000282</name>
</gene>
<dbReference type="InterPro" id="IPR036770">
    <property type="entry name" value="Ankyrin_rpt-contain_sf"/>
</dbReference>
<sequence length="410" mass="45052">MKLLDLPIELILIIEEQLPTQADVSALMRSHPCLLDILQKRLYSRTKLSEVDFNLRWACKMGNEGLASAMLSMGANIILSMDDPMPLSIAAIYGQLDMVKSLIKHDPTIINETSDDKCTPIMGATIQGHIEIVKLLLTQPDLVPQKPSSYFTYSRIHELELGKKLGEYDACKTPIDQAIYDGNRELVQILLDDIRVKLSASSLTAAARGGNEDMVRLCLLQHPQTFDPTQESLPIVATRNNDMGLFKLLLEATGHTSETEWALGGTTSFVGAAIQDTQAPTNPCLREATSTLTPLTNTGEVDIDCTYRGRTALSYAAEVGEDPVKLLLSLDAVNPALKDYRGRTPLHYAALRGDVAVMKVLLDTEKVDVDSPDFEGLTALSIVTDTRGYENKEAAQFLLSFKAKSRDRGN</sequence>
<dbReference type="SUPFAM" id="SSF48403">
    <property type="entry name" value="Ankyrin repeat"/>
    <property type="match status" value="1"/>
</dbReference>
<dbReference type="PROSITE" id="PS50297">
    <property type="entry name" value="ANK_REP_REGION"/>
    <property type="match status" value="1"/>
</dbReference>
<evidence type="ECO:0000313" key="4">
    <source>
        <dbReference type="EMBL" id="CRL18412.1"/>
    </source>
</evidence>
<dbReference type="SMART" id="SM00248">
    <property type="entry name" value="ANK"/>
    <property type="match status" value="6"/>
</dbReference>
<feature type="repeat" description="ANK" evidence="3">
    <location>
        <begin position="341"/>
        <end position="363"/>
    </location>
</feature>
<evidence type="ECO:0000256" key="2">
    <source>
        <dbReference type="ARBA" id="ARBA00023043"/>
    </source>
</evidence>
<keyword evidence="2 3" id="KW-0040">ANK repeat</keyword>
<keyword evidence="1" id="KW-0677">Repeat</keyword>
<dbReference type="EMBL" id="HG793135">
    <property type="protein sequence ID" value="CRL18412.1"/>
    <property type="molecule type" value="Genomic_DNA"/>
</dbReference>